<dbReference type="GO" id="GO:0008270">
    <property type="term" value="F:zinc ion binding"/>
    <property type="evidence" value="ECO:0007669"/>
    <property type="project" value="InterPro"/>
</dbReference>
<dbReference type="SUPFAM" id="SSF50129">
    <property type="entry name" value="GroES-like"/>
    <property type="match status" value="1"/>
</dbReference>
<comment type="cofactor">
    <cofactor evidence="1">
        <name>Zn(2+)</name>
        <dbReference type="ChEBI" id="CHEBI:29105"/>
    </cofactor>
</comment>
<dbReference type="PANTHER" id="PTHR42683">
    <property type="entry name" value="ALDEHYDE REDUCTASE"/>
    <property type="match status" value="1"/>
</dbReference>
<reference evidence="6" key="2">
    <citation type="journal article" date="2024" name="Plant">
        <title>Genomic evolution and insights into agronomic trait innovations of Sesamum species.</title>
        <authorList>
            <person name="Miao H."/>
            <person name="Wang L."/>
            <person name="Qu L."/>
            <person name="Liu H."/>
            <person name="Sun Y."/>
            <person name="Le M."/>
            <person name="Wang Q."/>
            <person name="Wei S."/>
            <person name="Zheng Y."/>
            <person name="Lin W."/>
            <person name="Duan Y."/>
            <person name="Cao H."/>
            <person name="Xiong S."/>
            <person name="Wang X."/>
            <person name="Wei L."/>
            <person name="Li C."/>
            <person name="Ma Q."/>
            <person name="Ju M."/>
            <person name="Zhao R."/>
            <person name="Li G."/>
            <person name="Mu C."/>
            <person name="Tian Q."/>
            <person name="Mei H."/>
            <person name="Zhang T."/>
            <person name="Gao T."/>
            <person name="Zhang H."/>
        </authorList>
    </citation>
    <scope>NUCLEOTIDE SEQUENCE</scope>
    <source>
        <strain evidence="6">G02</strain>
    </source>
</reference>
<sequence length="201" mass="22617">MNGVSPITDGAGHEIVGVVTEVGPRSRNLKSGTKSGVGCVVNSCRKCDQCANDLENYCPKPIFTYNTILPDGTVTYGGYSDIMGVDEDFAIRCPRISLWIRGSVALRGDHHLQSVEILRLDKPASNWRCRDGGRRLGLERDYQHCFAQHPIQPLLSLLRPHGKMIMVGRRRSRLSCRVFLIMRRKTVREHDRRAERDAGDD</sequence>
<evidence type="ECO:0000313" key="6">
    <source>
        <dbReference type="EMBL" id="KAL0360495.1"/>
    </source>
</evidence>
<evidence type="ECO:0000256" key="4">
    <source>
        <dbReference type="ARBA" id="ARBA00023002"/>
    </source>
</evidence>
<comment type="caution">
    <text evidence="6">The sequence shown here is derived from an EMBL/GenBank/DDBJ whole genome shotgun (WGS) entry which is preliminary data.</text>
</comment>
<name>A0AAW2PYR0_SESRA</name>
<feature type="domain" description="Alcohol dehydrogenase-like N-terminal" evidence="5">
    <location>
        <begin position="11"/>
        <end position="94"/>
    </location>
</feature>
<dbReference type="AlphaFoldDB" id="A0AAW2PYR0"/>
<evidence type="ECO:0000256" key="3">
    <source>
        <dbReference type="ARBA" id="ARBA00022833"/>
    </source>
</evidence>
<dbReference type="GO" id="GO:0016616">
    <property type="term" value="F:oxidoreductase activity, acting on the CH-OH group of donors, NAD or NADP as acceptor"/>
    <property type="evidence" value="ECO:0007669"/>
    <property type="project" value="InterPro"/>
</dbReference>
<keyword evidence="4" id="KW-0560">Oxidoreductase</keyword>
<dbReference type="Gene3D" id="3.90.180.10">
    <property type="entry name" value="Medium-chain alcohol dehydrogenases, catalytic domain"/>
    <property type="match status" value="1"/>
</dbReference>
<dbReference type="InterPro" id="IPR047109">
    <property type="entry name" value="CAD-like"/>
</dbReference>
<organism evidence="6">
    <name type="scientific">Sesamum radiatum</name>
    <name type="common">Black benniseed</name>
    <dbReference type="NCBI Taxonomy" id="300843"/>
    <lineage>
        <taxon>Eukaryota</taxon>
        <taxon>Viridiplantae</taxon>
        <taxon>Streptophyta</taxon>
        <taxon>Embryophyta</taxon>
        <taxon>Tracheophyta</taxon>
        <taxon>Spermatophyta</taxon>
        <taxon>Magnoliopsida</taxon>
        <taxon>eudicotyledons</taxon>
        <taxon>Gunneridae</taxon>
        <taxon>Pentapetalae</taxon>
        <taxon>asterids</taxon>
        <taxon>lamiids</taxon>
        <taxon>Lamiales</taxon>
        <taxon>Pedaliaceae</taxon>
        <taxon>Sesamum</taxon>
    </lineage>
</organism>
<gene>
    <name evidence="6" type="ORF">Sradi_3734000</name>
</gene>
<dbReference type="PROSITE" id="PS00059">
    <property type="entry name" value="ADH_ZINC"/>
    <property type="match status" value="1"/>
</dbReference>
<dbReference type="InterPro" id="IPR002328">
    <property type="entry name" value="ADH_Zn_CS"/>
</dbReference>
<proteinExistence type="predicted"/>
<dbReference type="Pfam" id="PF08240">
    <property type="entry name" value="ADH_N"/>
    <property type="match status" value="1"/>
</dbReference>
<dbReference type="InterPro" id="IPR013154">
    <property type="entry name" value="ADH-like_N"/>
</dbReference>
<keyword evidence="3" id="KW-0862">Zinc</keyword>
<accession>A0AAW2PYR0</accession>
<evidence type="ECO:0000256" key="2">
    <source>
        <dbReference type="ARBA" id="ARBA00022723"/>
    </source>
</evidence>
<dbReference type="InterPro" id="IPR011032">
    <property type="entry name" value="GroES-like_sf"/>
</dbReference>
<protein>
    <submittedName>
        <fullName evidence="6">8-hydroxygeraniol dehydrogenase</fullName>
    </submittedName>
</protein>
<keyword evidence="2" id="KW-0479">Metal-binding</keyword>
<evidence type="ECO:0000259" key="5">
    <source>
        <dbReference type="Pfam" id="PF08240"/>
    </source>
</evidence>
<dbReference type="EMBL" id="JACGWJ010000016">
    <property type="protein sequence ID" value="KAL0360495.1"/>
    <property type="molecule type" value="Genomic_DNA"/>
</dbReference>
<reference evidence="6" key="1">
    <citation type="submission" date="2020-06" db="EMBL/GenBank/DDBJ databases">
        <authorList>
            <person name="Li T."/>
            <person name="Hu X."/>
            <person name="Zhang T."/>
            <person name="Song X."/>
            <person name="Zhang H."/>
            <person name="Dai N."/>
            <person name="Sheng W."/>
            <person name="Hou X."/>
            <person name="Wei L."/>
        </authorList>
    </citation>
    <scope>NUCLEOTIDE SEQUENCE</scope>
    <source>
        <strain evidence="6">G02</strain>
        <tissue evidence="6">Leaf</tissue>
    </source>
</reference>
<evidence type="ECO:0000256" key="1">
    <source>
        <dbReference type="ARBA" id="ARBA00001947"/>
    </source>
</evidence>